<organism evidence="2 3">
    <name type="scientific">Paenibacillus campinasensis</name>
    <dbReference type="NCBI Taxonomy" id="66347"/>
    <lineage>
        <taxon>Bacteria</taxon>
        <taxon>Bacillati</taxon>
        <taxon>Bacillota</taxon>
        <taxon>Bacilli</taxon>
        <taxon>Bacillales</taxon>
        <taxon>Paenibacillaceae</taxon>
        <taxon>Paenibacillus</taxon>
    </lineage>
</organism>
<reference evidence="2 3" key="1">
    <citation type="submission" date="2019-11" db="EMBL/GenBank/DDBJ databases">
        <title>Draft genome sequences of five Paenibacillus species of dairy origin.</title>
        <authorList>
            <person name="Olajide A.M."/>
            <person name="Chen S."/>
            <person name="Lapointe G."/>
        </authorList>
    </citation>
    <scope>NUCLEOTIDE SEQUENCE [LARGE SCALE GENOMIC DNA]</scope>
    <source>
        <strain evidence="2 3">3CS1</strain>
    </source>
</reference>
<feature type="transmembrane region" description="Helical" evidence="1">
    <location>
        <begin position="182"/>
        <end position="201"/>
    </location>
</feature>
<feature type="transmembrane region" description="Helical" evidence="1">
    <location>
        <begin position="68"/>
        <end position="92"/>
    </location>
</feature>
<feature type="transmembrane region" description="Helical" evidence="1">
    <location>
        <begin position="7"/>
        <end position="29"/>
    </location>
</feature>
<keyword evidence="1" id="KW-0812">Transmembrane</keyword>
<proteinExistence type="predicted"/>
<dbReference type="Proteomes" id="UP000435177">
    <property type="component" value="Unassembled WGS sequence"/>
</dbReference>
<keyword evidence="1" id="KW-1133">Transmembrane helix</keyword>
<protein>
    <recommendedName>
        <fullName evidence="4">GerAB/ArcD/ProY family transporter</fullName>
    </recommendedName>
</protein>
<feature type="transmembrane region" description="Helical" evidence="1">
    <location>
        <begin position="213"/>
        <end position="236"/>
    </location>
</feature>
<dbReference type="RefSeq" id="WP_330164018.1">
    <property type="nucleotide sequence ID" value="NZ_WOAA01000015.1"/>
</dbReference>
<evidence type="ECO:0000256" key="1">
    <source>
        <dbReference type="SAM" id="Phobius"/>
    </source>
</evidence>
<evidence type="ECO:0000313" key="2">
    <source>
        <dbReference type="EMBL" id="MUG67586.1"/>
    </source>
</evidence>
<feature type="transmembrane region" description="Helical" evidence="1">
    <location>
        <begin position="35"/>
        <end position="56"/>
    </location>
</feature>
<accession>A0ABW9T586</accession>
<name>A0ABW9T586_9BACL</name>
<comment type="caution">
    <text evidence="2">The sequence shown here is derived from an EMBL/GenBank/DDBJ whole genome shotgun (WGS) entry which is preliminary data.</text>
</comment>
<feature type="transmembrane region" description="Helical" evidence="1">
    <location>
        <begin position="340"/>
        <end position="363"/>
    </location>
</feature>
<feature type="transmembrane region" description="Helical" evidence="1">
    <location>
        <begin position="136"/>
        <end position="156"/>
    </location>
</feature>
<keyword evidence="3" id="KW-1185">Reference proteome</keyword>
<feature type="transmembrane region" description="Helical" evidence="1">
    <location>
        <begin position="256"/>
        <end position="278"/>
    </location>
</feature>
<feature type="transmembrane region" description="Helical" evidence="1">
    <location>
        <begin position="112"/>
        <end position="129"/>
    </location>
</feature>
<evidence type="ECO:0008006" key="4">
    <source>
        <dbReference type="Google" id="ProtNLM"/>
    </source>
</evidence>
<evidence type="ECO:0000313" key="3">
    <source>
        <dbReference type="Proteomes" id="UP000435177"/>
    </source>
</evidence>
<sequence length="371" mass="42203">MVRNKYFYYLFALNATISLINFVPGILLGDRFDGGMMSLLISIPIGAGLLYVFSRVITKFPGQGLPEILYSVFPGWVSAPLLFIAAITWYFSSIVTLISFTGITNRYISPDISPYIIIIGFVVVVCLTTRLDSESILYALEMFLYMAVPLIVYMIWRALSSPFFSWDSVRQIITYAHNPPNFRSTAAATYVFTGYINMVIFNRIFHQFSMRHIILIILAGTGTLAVSMLGPVGFLGTVGAGEYEFPAFSAMDSLRIRYFIIERMIYVFYFVYMTLSLLNSIVHWHVSKELILGIFGFGKAPVLEKNKRRRRAEWWIIGSFSAIVLTAFTLINQYSLRNMAVIFVESRFVGEFVIIAILIYAAVIRKRRKNA</sequence>
<gene>
    <name evidence="2" type="ORF">GNP94_16475</name>
</gene>
<feature type="transmembrane region" description="Helical" evidence="1">
    <location>
        <begin position="314"/>
        <end position="334"/>
    </location>
</feature>
<keyword evidence="1" id="KW-0472">Membrane</keyword>
<dbReference type="EMBL" id="WOAA01000015">
    <property type="protein sequence ID" value="MUG67586.1"/>
    <property type="molecule type" value="Genomic_DNA"/>
</dbReference>